<feature type="domain" description="IPT/TIG" evidence="2">
    <location>
        <begin position="908"/>
        <end position="997"/>
    </location>
</feature>
<dbReference type="GO" id="GO:0008810">
    <property type="term" value="F:cellulase activity"/>
    <property type="evidence" value="ECO:0007669"/>
    <property type="project" value="InterPro"/>
</dbReference>
<evidence type="ECO:0000313" key="7">
    <source>
        <dbReference type="Proteomes" id="UP000177905"/>
    </source>
</evidence>
<dbReference type="Gene3D" id="2.60.120.430">
    <property type="entry name" value="Galactose-binding lectin"/>
    <property type="match status" value="2"/>
</dbReference>
<dbReference type="SUPFAM" id="SSF49785">
    <property type="entry name" value="Galactose-binding domain-like"/>
    <property type="match status" value="2"/>
</dbReference>
<feature type="domain" description="CBM11" evidence="3">
    <location>
        <begin position="347"/>
        <end position="505"/>
    </location>
</feature>
<name>A0A1F4S394_UNCSA</name>
<dbReference type="InterPro" id="IPR024361">
    <property type="entry name" value="BACON"/>
</dbReference>
<feature type="signal peptide" evidence="1">
    <location>
        <begin position="1"/>
        <end position="32"/>
    </location>
</feature>
<dbReference type="SUPFAM" id="SSF81296">
    <property type="entry name" value="E set domains"/>
    <property type="match status" value="1"/>
</dbReference>
<evidence type="ECO:0008006" key="8">
    <source>
        <dbReference type="Google" id="ProtNLM"/>
    </source>
</evidence>
<feature type="domain" description="NADH:ubiquinone oxidoreductase intermediate-associated protein 30" evidence="4">
    <location>
        <begin position="791"/>
        <end position="886"/>
    </location>
</feature>
<evidence type="ECO:0000259" key="2">
    <source>
        <dbReference type="Pfam" id="PF01833"/>
    </source>
</evidence>
<reference evidence="6 7" key="1">
    <citation type="journal article" date="2016" name="Nat. Commun.">
        <title>Thousands of microbial genomes shed light on interconnected biogeochemical processes in an aquifer system.</title>
        <authorList>
            <person name="Anantharaman K."/>
            <person name="Brown C.T."/>
            <person name="Hug L.A."/>
            <person name="Sharon I."/>
            <person name="Castelle C.J."/>
            <person name="Probst A.J."/>
            <person name="Thomas B.C."/>
            <person name="Singh A."/>
            <person name="Wilkins M.J."/>
            <person name="Karaoz U."/>
            <person name="Brodie E.L."/>
            <person name="Williams K.H."/>
            <person name="Hubbard S.S."/>
            <person name="Banfield J.F."/>
        </authorList>
    </citation>
    <scope>NUCLEOTIDE SEQUENCE [LARGE SCALE GENOMIC DNA]</scope>
</reference>
<evidence type="ECO:0000259" key="4">
    <source>
        <dbReference type="Pfam" id="PF08547"/>
    </source>
</evidence>
<dbReference type="InterPro" id="IPR013783">
    <property type="entry name" value="Ig-like_fold"/>
</dbReference>
<proteinExistence type="predicted"/>
<evidence type="ECO:0000259" key="5">
    <source>
        <dbReference type="Pfam" id="PF19190"/>
    </source>
</evidence>
<dbReference type="AlphaFoldDB" id="A0A1F4S394"/>
<feature type="domain" description="BACON" evidence="5">
    <location>
        <begin position="526"/>
        <end position="617"/>
    </location>
</feature>
<dbReference type="Pfam" id="PF03425">
    <property type="entry name" value="CBM_11"/>
    <property type="match status" value="1"/>
</dbReference>
<evidence type="ECO:0000256" key="1">
    <source>
        <dbReference type="SAM" id="SignalP"/>
    </source>
</evidence>
<dbReference type="InterPro" id="IPR013857">
    <property type="entry name" value="NADH-UbQ_OxRdtase-assoc_prot30"/>
</dbReference>
<gene>
    <name evidence="6" type="ORF">A2290_07305</name>
</gene>
<accession>A0A1F4S394</accession>
<dbReference type="Gene3D" id="2.60.40.10">
    <property type="entry name" value="Immunoglobulins"/>
    <property type="match status" value="4"/>
</dbReference>
<dbReference type="InterPro" id="IPR002909">
    <property type="entry name" value="IPT_dom"/>
</dbReference>
<dbReference type="EMBL" id="MEUA01000028">
    <property type="protein sequence ID" value="OGC14888.1"/>
    <property type="molecule type" value="Genomic_DNA"/>
</dbReference>
<dbReference type="GO" id="GO:0030245">
    <property type="term" value="P:cellulose catabolic process"/>
    <property type="evidence" value="ECO:0007669"/>
    <property type="project" value="InterPro"/>
</dbReference>
<dbReference type="Pfam" id="PF08547">
    <property type="entry name" value="CIA30"/>
    <property type="match status" value="1"/>
</dbReference>
<protein>
    <recommendedName>
        <fullName evidence="8">BACON domain-containing protein</fullName>
    </recommendedName>
</protein>
<dbReference type="Gene3D" id="2.60.40.4070">
    <property type="match status" value="1"/>
</dbReference>
<dbReference type="InterPro" id="IPR005087">
    <property type="entry name" value="CBM11"/>
</dbReference>
<evidence type="ECO:0000313" key="6">
    <source>
        <dbReference type="EMBL" id="OGC14888.1"/>
    </source>
</evidence>
<organism evidence="6 7">
    <name type="scientific">candidate division WOR-1 bacterium RIFOXYB2_FULL_36_35</name>
    <dbReference type="NCBI Taxonomy" id="1802578"/>
    <lineage>
        <taxon>Bacteria</taxon>
        <taxon>Bacillati</taxon>
        <taxon>Saganbacteria</taxon>
    </lineage>
</organism>
<dbReference type="Pfam" id="PF19190">
    <property type="entry name" value="BACON_2"/>
    <property type="match status" value="1"/>
</dbReference>
<comment type="caution">
    <text evidence="6">The sequence shown here is derived from an EMBL/GenBank/DDBJ whole genome shotgun (WGS) entry which is preliminary data.</text>
</comment>
<dbReference type="Pfam" id="PF01833">
    <property type="entry name" value="TIG"/>
    <property type="match status" value="1"/>
</dbReference>
<keyword evidence="1" id="KW-0732">Signal</keyword>
<sequence>MLKELFKKINKTGSIILFLLLLMMALSTQALATGVNIRMLEQVNVPNAGGTISDDQGIPLPVGSVVQIIQVVGSVDQADMSKAHFVGGDDIWIADVTVGLGTGAPGSLYIQNGSISEKTIYLRGWNATSLASATKYGNSATKSVTGLSPITWDVPSFATATSITPSETLTFNPSSLYAGDEASVVATNSAGTFTSATTFNFGSGIAVSKGSNTTTTYNLSLAVQASAASGSRSISASTGGAGNFTINSPSISSVSPQQGTQGTATIATITGVGTHFKNGSTTVVFNGGGITVNSATVKSATQVEVSITIDPAASATTRTVTVTTPIVNLGTESVTSSTAGFQVVSSSSNAIIDDFEGIYVPADGYYSYEAAGDSLPTMELSTKTYHETATSMHFAYKAASDSKNAWRGFGGILTNLKDITSYDTISFWMKGDGSTNTVKIQLKDDDGTNWAATDAAAVSTADTDWKEYKVPISSITKSLNPGADGSLEKTKIAEYQFTFVGKNGSLNDGVYIDYVTLENAAETPALSVNKTTLNFTAQYGGVNPNSQTVSVSNTGGGTLSWSTSDPGNWLSISPLSGTLGAGNGETLTFSVDVTGVATGDYSYSAIINSIDGGSSTIVVNLNVTEPHALAPKLLSADPASATQGTTVSLMTIEAQDTQFSGTLSVDFGEGITHGNVTVIDDTTLTVADVVLAGSASAGLKLIKVTQGSSVITGEIFTVIETTSSFVIDDFEGDLVDPANGYYREAALKDYKPTSERTSKEAYEKDYSFSVVYGSISDPANAWRLVGAVLNDLKDISSYNAISLRIKGDGQPHQFKFQLKDRDSATSDEGDNFASNPIDINPTTNWQEYTIPIANIGSRVNEGSTDNSNGTLDKQLIKEYQLVFQGESGTSGLLLDYVILKNTSQIEDPVITSIDPNHGIYGRETTFTLTGSGLGNGGEIKIEGQGITSIYKSSADQESRVSAWSINSIAFTVPRMEVGTKTISVKRTDGKESNTITFNVVASDVTGVSGSYNYPNPFNPLAGEITKIVFDPQGATSATAYIMDMTTRIVGKLSWTDDGSGPSEIEWNGVSAFSEKLGDGVYLYRVIDSNNKLLGKGKILIINK</sequence>
<dbReference type="Proteomes" id="UP000177905">
    <property type="component" value="Unassembled WGS sequence"/>
</dbReference>
<evidence type="ECO:0000259" key="3">
    <source>
        <dbReference type="Pfam" id="PF03425"/>
    </source>
</evidence>
<dbReference type="InterPro" id="IPR014756">
    <property type="entry name" value="Ig_E-set"/>
</dbReference>
<dbReference type="InterPro" id="IPR008979">
    <property type="entry name" value="Galactose-bd-like_sf"/>
</dbReference>
<feature type="chain" id="PRO_5009514360" description="BACON domain-containing protein" evidence="1">
    <location>
        <begin position="33"/>
        <end position="1103"/>
    </location>
</feature>